<keyword evidence="1" id="KW-0393">Immunoglobulin domain</keyword>
<dbReference type="AlphaFoldDB" id="A0A9Q0RRX4"/>
<dbReference type="InterPro" id="IPR013098">
    <property type="entry name" value="Ig_I-set"/>
</dbReference>
<dbReference type="GO" id="GO:0007411">
    <property type="term" value="P:axon guidance"/>
    <property type="evidence" value="ECO:0007669"/>
    <property type="project" value="TreeGrafter"/>
</dbReference>
<dbReference type="GO" id="GO:0007156">
    <property type="term" value="P:homophilic cell adhesion via plasma membrane adhesion molecules"/>
    <property type="evidence" value="ECO:0007669"/>
    <property type="project" value="TreeGrafter"/>
</dbReference>
<dbReference type="GO" id="GO:0030424">
    <property type="term" value="C:axon"/>
    <property type="evidence" value="ECO:0007669"/>
    <property type="project" value="TreeGrafter"/>
</dbReference>
<feature type="non-terminal residue" evidence="3">
    <location>
        <position position="1"/>
    </location>
</feature>
<dbReference type="GO" id="GO:0070593">
    <property type="term" value="P:dendrite self-avoidance"/>
    <property type="evidence" value="ECO:0007669"/>
    <property type="project" value="TreeGrafter"/>
</dbReference>
<dbReference type="CDD" id="cd00096">
    <property type="entry name" value="Ig"/>
    <property type="match status" value="1"/>
</dbReference>
<dbReference type="InterPro" id="IPR013783">
    <property type="entry name" value="Ig-like_fold"/>
</dbReference>
<dbReference type="Proteomes" id="UP001142055">
    <property type="component" value="Chromosome 1"/>
</dbReference>
<dbReference type="OMA" id="IKHLHPG"/>
<dbReference type="PANTHER" id="PTHR10075:SF100">
    <property type="entry name" value="FASCICLIN-2"/>
    <property type="match status" value="1"/>
</dbReference>
<dbReference type="SUPFAM" id="SSF48726">
    <property type="entry name" value="Immunoglobulin"/>
    <property type="match status" value="2"/>
</dbReference>
<dbReference type="Gene3D" id="2.60.40.10">
    <property type="entry name" value="Immunoglobulins"/>
    <property type="match status" value="3"/>
</dbReference>
<proteinExistence type="predicted"/>
<evidence type="ECO:0000256" key="1">
    <source>
        <dbReference type="ARBA" id="ARBA00023319"/>
    </source>
</evidence>
<dbReference type="InterPro" id="IPR036179">
    <property type="entry name" value="Ig-like_dom_sf"/>
</dbReference>
<accession>A0A9Q0RRX4</accession>
<dbReference type="SMART" id="SM00409">
    <property type="entry name" value="IG"/>
    <property type="match status" value="2"/>
</dbReference>
<dbReference type="InterPro" id="IPR003599">
    <property type="entry name" value="Ig_sub"/>
</dbReference>
<feature type="domain" description="Ig-like" evidence="2">
    <location>
        <begin position="85"/>
        <end position="154"/>
    </location>
</feature>
<dbReference type="InterPro" id="IPR007110">
    <property type="entry name" value="Ig-like_dom"/>
</dbReference>
<evidence type="ECO:0000313" key="4">
    <source>
        <dbReference type="Proteomes" id="UP001142055"/>
    </source>
</evidence>
<comment type="caution">
    <text evidence="3">The sequence shown here is derived from an EMBL/GenBank/DDBJ whole genome shotgun (WGS) entry which is preliminary data.</text>
</comment>
<dbReference type="PANTHER" id="PTHR10075">
    <property type="entry name" value="BASIGIN RELATED"/>
    <property type="match status" value="1"/>
</dbReference>
<organism evidence="3 4">
    <name type="scientific">Blomia tropicalis</name>
    <name type="common">Mite</name>
    <dbReference type="NCBI Taxonomy" id="40697"/>
    <lineage>
        <taxon>Eukaryota</taxon>
        <taxon>Metazoa</taxon>
        <taxon>Ecdysozoa</taxon>
        <taxon>Arthropoda</taxon>
        <taxon>Chelicerata</taxon>
        <taxon>Arachnida</taxon>
        <taxon>Acari</taxon>
        <taxon>Acariformes</taxon>
        <taxon>Sarcoptiformes</taxon>
        <taxon>Astigmata</taxon>
        <taxon>Glycyphagoidea</taxon>
        <taxon>Echimyopodidae</taxon>
        <taxon>Blomia</taxon>
    </lineage>
</organism>
<evidence type="ECO:0000313" key="3">
    <source>
        <dbReference type="EMBL" id="KAJ6223556.1"/>
    </source>
</evidence>
<dbReference type="GO" id="GO:0005886">
    <property type="term" value="C:plasma membrane"/>
    <property type="evidence" value="ECO:0007669"/>
    <property type="project" value="TreeGrafter"/>
</dbReference>
<keyword evidence="4" id="KW-1185">Reference proteome</keyword>
<sequence>LDCKIKDLGEYVPMWKFTKRGGNKQDVLFVGNIQIQKKNGITMDNSSNGIVIKKLTADLVGDYTCEVSTVPLQKIVYNVSMMTAPIIVPSPSSGKTTVRKNERLRLECNVKPSPSPNKIIEDNSAILELSQIRSSDEGDYVCIATNEIGERRFTFQIGVQYEPEISISEKIIHGPIGNDVEIRCDVKANPRAEISWQFSNNSRVHNSIKHQIKNFEKYSILRITRVNLQDYDNYYCQANNSIGSQTVFFEVTGRPSKPKFTSPQVGSDGDSYQIDWTVFSQTPIRSYDLRMREIDHHSGYRGEWRHIRVEPVNDGEGPIRSQSFRVDNLSQMNGYEIDLEVENEHGKTRSDTFYFSSTDVSSAGTPNSWLSLCILMIPFLLRNIVLN</sequence>
<dbReference type="Pfam" id="PF07679">
    <property type="entry name" value="I-set"/>
    <property type="match status" value="2"/>
</dbReference>
<feature type="domain" description="Ig-like" evidence="2">
    <location>
        <begin position="163"/>
        <end position="252"/>
    </location>
</feature>
<name>A0A9Q0RRX4_BLOTA</name>
<dbReference type="EMBL" id="JAPWDV010000001">
    <property type="protein sequence ID" value="KAJ6223556.1"/>
    <property type="molecule type" value="Genomic_DNA"/>
</dbReference>
<dbReference type="SMART" id="SM00408">
    <property type="entry name" value="IGc2"/>
    <property type="match status" value="2"/>
</dbReference>
<dbReference type="PROSITE" id="PS50835">
    <property type="entry name" value="IG_LIKE"/>
    <property type="match status" value="2"/>
</dbReference>
<dbReference type="GO" id="GO:0098632">
    <property type="term" value="F:cell-cell adhesion mediator activity"/>
    <property type="evidence" value="ECO:0007669"/>
    <property type="project" value="TreeGrafter"/>
</dbReference>
<protein>
    <recommendedName>
        <fullName evidence="2">Ig-like domain-containing protein</fullName>
    </recommendedName>
</protein>
<reference evidence="3" key="1">
    <citation type="submission" date="2022-12" db="EMBL/GenBank/DDBJ databases">
        <title>Genome assemblies of Blomia tropicalis.</title>
        <authorList>
            <person name="Cui Y."/>
        </authorList>
    </citation>
    <scope>NUCLEOTIDE SEQUENCE</scope>
    <source>
        <tissue evidence="3">Adult mites</tissue>
    </source>
</reference>
<gene>
    <name evidence="3" type="ORF">RDWZM_002101</name>
</gene>
<evidence type="ECO:0000259" key="2">
    <source>
        <dbReference type="PROSITE" id="PS50835"/>
    </source>
</evidence>
<dbReference type="InterPro" id="IPR003598">
    <property type="entry name" value="Ig_sub2"/>
</dbReference>